<dbReference type="InterPro" id="IPR027785">
    <property type="entry name" value="UvrD-like_helicase_C"/>
</dbReference>
<sequence>MPKLELGLIHKAEIEGVDDPKYGFGYLVHSIYQDVPKTVETQKDYLKAILTELQVGEIYKVYPDADVIELIKNDDFEYKKVKGIGETTYQRIRQKIIENLEFQDLFSQLGRYGITYDTIKKLIDEFGSSTIAIQKIKENPYVLIRINGISFKKADVIARNMGISLDDPHRILSGIKHAIGEEQSKGHTYIVLKELLKNSFELLQIDTELIHNQLNSSLSAENPEIIAKGENIALNGTYLTEQSIARKMKGWLKNSEKLDFNVEKFIQSMEEKYKIALSEQQKEFFYNIKNYSVNLLVGFAGCGKSMLQKLLIDLLEQLGYTYKLLAPTGKAAKVLSGYADRKAMTIHKAIGYGQDKKEKDIIEITEDFVIIDEVSMLDVFIASMTFNKMMNPQVRVLLVGDAFQIPSVQCGNLLHDMLSSGEIPTTKLDIVFRQSEGGILDIATKIRKGQKFVDDDFTGMTKFGKNLTFHSVEQKWMPSGYKHYYQEFLKKYRPEDILILTPMKKGELGTFAVNKTIQEIVNPQNDNKKELVYTDDCTFRIDDYIINTKNTYEIMNTGNELAEIVNGDTGVIVDIVTDWKKDKNNDDIQIDMNGIIVDFDFDTIRIPLDDIKQLLHSWCITKHKSQGSSAKVVIVILDKSHKFQANANLLYTAITRAVDEAVILCQAETVNFAMRKVENLKRHTFLMGMLKTE</sequence>
<dbReference type="Pfam" id="PF13604">
    <property type="entry name" value="AAA_30"/>
    <property type="match status" value="1"/>
</dbReference>
<dbReference type="CDD" id="cd18809">
    <property type="entry name" value="SF1_C_RecD"/>
    <property type="match status" value="1"/>
</dbReference>
<evidence type="ECO:0000256" key="2">
    <source>
        <dbReference type="ARBA" id="ARBA00022840"/>
    </source>
</evidence>
<comment type="caution">
    <text evidence="6">The sequence shown here is derived from an EMBL/GenBank/DDBJ whole genome shotgun (WGS) entry which is preliminary data.</text>
</comment>
<evidence type="ECO:0000313" key="7">
    <source>
        <dbReference type="Proteomes" id="UP000190626"/>
    </source>
</evidence>
<dbReference type="InterPro" id="IPR027417">
    <property type="entry name" value="P-loop_NTPase"/>
</dbReference>
<proteinExistence type="predicted"/>
<dbReference type="CDD" id="cd17933">
    <property type="entry name" value="DEXSc_RecD-like"/>
    <property type="match status" value="1"/>
</dbReference>
<dbReference type="RefSeq" id="WP_079408743.1">
    <property type="nucleotide sequence ID" value="NZ_MBTG01000001.1"/>
</dbReference>
<dbReference type="GO" id="GO:0005524">
    <property type="term" value="F:ATP binding"/>
    <property type="evidence" value="ECO:0007669"/>
    <property type="project" value="UniProtKB-KW"/>
</dbReference>
<evidence type="ECO:0000313" key="6">
    <source>
        <dbReference type="EMBL" id="OPH61747.1"/>
    </source>
</evidence>
<keyword evidence="1" id="KW-0547">Nucleotide-binding</keyword>
<evidence type="ECO:0000259" key="3">
    <source>
        <dbReference type="Pfam" id="PF13538"/>
    </source>
</evidence>
<accession>A0A1V4HS79</accession>
<dbReference type="Pfam" id="PF14490">
    <property type="entry name" value="HHH_RecD2"/>
    <property type="match status" value="1"/>
</dbReference>
<keyword evidence="2" id="KW-0067">ATP-binding</keyword>
<dbReference type="PANTHER" id="PTHR43788">
    <property type="entry name" value="DNA2/NAM7 HELICASE FAMILY MEMBER"/>
    <property type="match status" value="1"/>
</dbReference>
<gene>
    <name evidence="6" type="ORF">BC351_00455</name>
</gene>
<dbReference type="Pfam" id="PF13538">
    <property type="entry name" value="UvrD_C_2"/>
    <property type="match status" value="1"/>
</dbReference>
<dbReference type="InterPro" id="IPR041451">
    <property type="entry name" value="RecD2_SH13"/>
</dbReference>
<feature type="domain" description="UvrD-like helicase C-terminal" evidence="3">
    <location>
        <begin position="616"/>
        <end position="663"/>
    </location>
</feature>
<dbReference type="InterPro" id="IPR029493">
    <property type="entry name" value="RecD2-like_HHH"/>
</dbReference>
<feature type="domain" description="ATP-dependent RecD2 DNA helicase SH3" evidence="5">
    <location>
        <begin position="514"/>
        <end position="590"/>
    </location>
</feature>
<keyword evidence="7" id="KW-1185">Reference proteome</keyword>
<dbReference type="InterPro" id="IPR050534">
    <property type="entry name" value="Coronavir_polyprotein_1ab"/>
</dbReference>
<dbReference type="EMBL" id="MBTG01000001">
    <property type="protein sequence ID" value="OPH61747.1"/>
    <property type="molecule type" value="Genomic_DNA"/>
</dbReference>
<feature type="domain" description="ATP-dependent RecD2 DNA helicase-like helix-hairpin-helix" evidence="4">
    <location>
        <begin position="99"/>
        <end position="189"/>
    </location>
</feature>
<dbReference type="Proteomes" id="UP000190626">
    <property type="component" value="Unassembled WGS sequence"/>
</dbReference>
<protein>
    <submittedName>
        <fullName evidence="6">Uncharacterized protein</fullName>
    </submittedName>
</protein>
<dbReference type="PANTHER" id="PTHR43788:SF6">
    <property type="entry name" value="DNA HELICASE B"/>
    <property type="match status" value="1"/>
</dbReference>
<dbReference type="STRING" id="1469647.BC351_00455"/>
<organism evidence="6 7">
    <name type="scientific">Paenibacillus ferrarius</name>
    <dbReference type="NCBI Taxonomy" id="1469647"/>
    <lineage>
        <taxon>Bacteria</taxon>
        <taxon>Bacillati</taxon>
        <taxon>Bacillota</taxon>
        <taxon>Bacilli</taxon>
        <taxon>Bacillales</taxon>
        <taxon>Paenibacillaceae</taxon>
        <taxon>Paenibacillus</taxon>
    </lineage>
</organism>
<dbReference type="Pfam" id="PF18335">
    <property type="entry name" value="SH3_13"/>
    <property type="match status" value="1"/>
</dbReference>
<dbReference type="Gene3D" id="1.10.10.2220">
    <property type="match status" value="1"/>
</dbReference>
<evidence type="ECO:0000256" key="1">
    <source>
        <dbReference type="ARBA" id="ARBA00022741"/>
    </source>
</evidence>
<dbReference type="OrthoDB" id="9803432at2"/>
<reference evidence="7" key="1">
    <citation type="submission" date="2016-07" db="EMBL/GenBank/DDBJ databases">
        <authorList>
            <person name="Florea S."/>
            <person name="Webb J.S."/>
            <person name="Jaromczyk J."/>
            <person name="Schardl C.L."/>
        </authorList>
    </citation>
    <scope>NUCLEOTIDE SEQUENCE [LARGE SCALE GENOMIC DNA]</scope>
    <source>
        <strain evidence="7">CY1</strain>
    </source>
</reference>
<dbReference type="Gene3D" id="3.40.50.300">
    <property type="entry name" value="P-loop containing nucleotide triphosphate hydrolases"/>
    <property type="match status" value="2"/>
</dbReference>
<name>A0A1V4HS79_9BACL</name>
<dbReference type="AlphaFoldDB" id="A0A1V4HS79"/>
<evidence type="ECO:0000259" key="5">
    <source>
        <dbReference type="Pfam" id="PF18335"/>
    </source>
</evidence>
<dbReference type="SUPFAM" id="SSF52540">
    <property type="entry name" value="P-loop containing nucleoside triphosphate hydrolases"/>
    <property type="match status" value="2"/>
</dbReference>
<dbReference type="GO" id="GO:0003678">
    <property type="term" value="F:DNA helicase activity"/>
    <property type="evidence" value="ECO:0007669"/>
    <property type="project" value="UniProtKB-ARBA"/>
</dbReference>
<dbReference type="Gene3D" id="2.30.30.940">
    <property type="match status" value="1"/>
</dbReference>
<evidence type="ECO:0000259" key="4">
    <source>
        <dbReference type="Pfam" id="PF14490"/>
    </source>
</evidence>